<keyword evidence="5" id="KW-0963">Cytoplasm</keyword>
<feature type="compositionally biased region" description="Pro residues" evidence="12">
    <location>
        <begin position="305"/>
        <end position="317"/>
    </location>
</feature>
<name>A0A8C5EPL6_GOUWI</name>
<keyword evidence="9" id="KW-0206">Cytoskeleton</keyword>
<evidence type="ECO:0000256" key="1">
    <source>
        <dbReference type="ARBA" id="ARBA00004245"/>
    </source>
</evidence>
<dbReference type="Gene3D" id="2.30.29.30">
    <property type="entry name" value="Pleckstrin-homology domain (PH domain)/Phosphotyrosine-binding domain (PTB)"/>
    <property type="match status" value="1"/>
</dbReference>
<feature type="region of interest" description="Disordered" evidence="12">
    <location>
        <begin position="174"/>
        <end position="223"/>
    </location>
</feature>
<sequence>MSEQSICQARAAVMVYDDANKKWVPAGGSTGFSRVHIYHHTGNNAFRVVGRKIQDHQVVINCAIPKGLKYNQATQTFHQWRDTRQVYGLNFGSKEDANVFASAMLHALEVLTSQEPGPILCRQSPQGQNGPTQEETETQRRQIQELQRQKEMEREHQEQDFLEKRMLEQLELEGEPHRRELQAERHRLESWESDQQEVVEGEKGEREQPVWERGRCSSNAEPNAAAIKTPASAENMSLPIGLGLLESIESDTPTVTSPEPQPAQGDFCQPQPEDMGLPTQNSAPLQAYSEAATSVANTPNVSSPHPLPPPPPPPPLPRALTPGGMTLPIGPPPPPGAPPLPPAPPLPSGLFSPAEDRPFAGLAVALAGAKLRKVTRNEDAGAALAATMSGLAVAVATKADTRGNGLQPAGGGLMEEMSALLARRRRIAERGSTPEPEQKSDDGETSTAAKLSACSTPDMPRKPWERTNAMNGNMSPVIGRSKSIPTPSAFTGANGVPTESVDYEKLKQDILEEMRRELSKLKEELIDAIREELGKPRTE</sequence>
<gene>
    <name evidence="14" type="primary">enah</name>
</gene>
<feature type="compositionally biased region" description="Pro residues" evidence="12">
    <location>
        <begin position="329"/>
        <end position="347"/>
    </location>
</feature>
<feature type="compositionally biased region" description="Basic and acidic residues" evidence="12">
    <location>
        <begin position="200"/>
        <end position="215"/>
    </location>
</feature>
<accession>A0A8C5EPL6</accession>
<reference evidence="14" key="2">
    <citation type="submission" date="2025-08" db="UniProtKB">
        <authorList>
            <consortium name="Ensembl"/>
        </authorList>
    </citation>
    <scope>IDENTIFICATION</scope>
</reference>
<feature type="domain" description="WH1" evidence="13">
    <location>
        <begin position="1"/>
        <end position="111"/>
    </location>
</feature>
<comment type="subcellular location">
    <subcellularLocation>
        <location evidence="2">Cell projection</location>
        <location evidence="2">Filopodium</location>
    </subcellularLocation>
    <subcellularLocation>
        <location evidence="3">Cell projection</location>
        <location evidence="3">Lamellipodium</location>
    </subcellularLocation>
    <subcellularLocation>
        <location evidence="1">Cytoplasm</location>
        <location evidence="1">Cytoskeleton</location>
    </subcellularLocation>
</comment>
<dbReference type="SMART" id="SM00461">
    <property type="entry name" value="WH1"/>
    <property type="match status" value="1"/>
</dbReference>
<dbReference type="Proteomes" id="UP000694680">
    <property type="component" value="Chromosome 24"/>
</dbReference>
<evidence type="ECO:0000256" key="6">
    <source>
        <dbReference type="ARBA" id="ARBA00022553"/>
    </source>
</evidence>
<evidence type="ECO:0000313" key="14">
    <source>
        <dbReference type="Ensembl" id="ENSGWIP00000023882.1"/>
    </source>
</evidence>
<evidence type="ECO:0000256" key="5">
    <source>
        <dbReference type="ARBA" id="ARBA00022490"/>
    </source>
</evidence>
<dbReference type="Pfam" id="PF00568">
    <property type="entry name" value="WH1"/>
    <property type="match status" value="1"/>
</dbReference>
<feature type="compositionally biased region" description="Polar residues" evidence="12">
    <location>
        <begin position="291"/>
        <end position="303"/>
    </location>
</feature>
<evidence type="ECO:0000256" key="7">
    <source>
        <dbReference type="ARBA" id="ARBA00023036"/>
    </source>
</evidence>
<evidence type="ECO:0000256" key="2">
    <source>
        <dbReference type="ARBA" id="ARBA00004486"/>
    </source>
</evidence>
<evidence type="ECO:0000256" key="10">
    <source>
        <dbReference type="ARBA" id="ARBA00023273"/>
    </source>
</evidence>
<dbReference type="InterPro" id="IPR038023">
    <property type="entry name" value="VASP_sf"/>
</dbReference>
<dbReference type="Pfam" id="PF08776">
    <property type="entry name" value="VASP_tetra"/>
    <property type="match status" value="1"/>
</dbReference>
<dbReference type="CDD" id="cd01207">
    <property type="entry name" value="EVH1_Ena_VASP-like"/>
    <property type="match status" value="1"/>
</dbReference>
<comment type="similarity">
    <text evidence="4">Belongs to the Ena/VASP family.</text>
</comment>
<dbReference type="Gene3D" id="1.20.5.1160">
    <property type="entry name" value="Vasodilator-stimulated phosphoprotein"/>
    <property type="match status" value="1"/>
</dbReference>
<evidence type="ECO:0000256" key="3">
    <source>
        <dbReference type="ARBA" id="ARBA00004510"/>
    </source>
</evidence>
<dbReference type="Ensembl" id="ENSGWIT00000026150.1">
    <property type="protein sequence ID" value="ENSGWIP00000023882.1"/>
    <property type="gene ID" value="ENSGWIG00000012719.1"/>
</dbReference>
<keyword evidence="11" id="KW-0175">Coiled coil</keyword>
<reference evidence="14" key="1">
    <citation type="submission" date="2020-06" db="EMBL/GenBank/DDBJ databases">
        <authorList>
            <consortium name="Wellcome Sanger Institute Data Sharing"/>
        </authorList>
    </citation>
    <scope>NUCLEOTIDE SEQUENCE [LARGE SCALE GENOMIC DNA]</scope>
</reference>
<feature type="coiled-coil region" evidence="11">
    <location>
        <begin position="504"/>
        <end position="531"/>
    </location>
</feature>
<protein>
    <recommendedName>
        <fullName evidence="13">WH1 domain-containing protein</fullName>
    </recommendedName>
</protein>
<evidence type="ECO:0000256" key="4">
    <source>
        <dbReference type="ARBA" id="ARBA00009785"/>
    </source>
</evidence>
<dbReference type="GO" id="GO:0030175">
    <property type="term" value="C:filopodium"/>
    <property type="evidence" value="ECO:0007669"/>
    <property type="project" value="UniProtKB-SubCell"/>
</dbReference>
<keyword evidence="7" id="KW-0729">SH3-binding</keyword>
<organism evidence="14 15">
    <name type="scientific">Gouania willdenowi</name>
    <name type="common">Blunt-snouted clingfish</name>
    <name type="synonym">Lepadogaster willdenowi</name>
    <dbReference type="NCBI Taxonomy" id="441366"/>
    <lineage>
        <taxon>Eukaryota</taxon>
        <taxon>Metazoa</taxon>
        <taxon>Chordata</taxon>
        <taxon>Craniata</taxon>
        <taxon>Vertebrata</taxon>
        <taxon>Euteleostomi</taxon>
        <taxon>Actinopterygii</taxon>
        <taxon>Neopterygii</taxon>
        <taxon>Teleostei</taxon>
        <taxon>Neoteleostei</taxon>
        <taxon>Acanthomorphata</taxon>
        <taxon>Ovalentaria</taxon>
        <taxon>Blenniimorphae</taxon>
        <taxon>Blenniiformes</taxon>
        <taxon>Gobiesocoidei</taxon>
        <taxon>Gobiesocidae</taxon>
        <taxon>Gobiesocinae</taxon>
        <taxon>Gouania</taxon>
    </lineage>
</organism>
<evidence type="ECO:0000256" key="12">
    <source>
        <dbReference type="SAM" id="MobiDB-lite"/>
    </source>
</evidence>
<dbReference type="PROSITE" id="PS50229">
    <property type="entry name" value="WH1"/>
    <property type="match status" value="1"/>
</dbReference>
<dbReference type="InterPro" id="IPR000697">
    <property type="entry name" value="WH1/EVH1_dom"/>
</dbReference>
<dbReference type="SUPFAM" id="SSF50729">
    <property type="entry name" value="PH domain-like"/>
    <property type="match status" value="1"/>
</dbReference>
<dbReference type="SUPFAM" id="SSF118370">
    <property type="entry name" value="Vasodilator-stimulated phosphoprotein, VASP, tetramerisation domain"/>
    <property type="match status" value="1"/>
</dbReference>
<dbReference type="GO" id="GO:0003779">
    <property type="term" value="F:actin binding"/>
    <property type="evidence" value="ECO:0007669"/>
    <property type="project" value="UniProtKB-KW"/>
</dbReference>
<dbReference type="GO" id="GO:0030027">
    <property type="term" value="C:lamellipodium"/>
    <property type="evidence" value="ECO:0007669"/>
    <property type="project" value="UniProtKB-SubCell"/>
</dbReference>
<feature type="compositionally biased region" description="Basic and acidic residues" evidence="12">
    <location>
        <begin position="174"/>
        <end position="190"/>
    </location>
</feature>
<feature type="region of interest" description="Disordered" evidence="12">
    <location>
        <begin position="242"/>
        <end position="355"/>
    </location>
</feature>
<dbReference type="InterPro" id="IPR014885">
    <property type="entry name" value="VASP_tetra"/>
</dbReference>
<evidence type="ECO:0000259" key="13">
    <source>
        <dbReference type="PROSITE" id="PS50229"/>
    </source>
</evidence>
<dbReference type="PANTHER" id="PTHR11202">
    <property type="entry name" value="SPROUTY-RELATED, EVH1 DOMAIN-CONTAINING PROTEIN FAMILY MEMBER"/>
    <property type="match status" value="1"/>
</dbReference>
<dbReference type="AlphaFoldDB" id="A0A8C5EPL6"/>
<evidence type="ECO:0000256" key="8">
    <source>
        <dbReference type="ARBA" id="ARBA00023203"/>
    </source>
</evidence>
<feature type="compositionally biased region" description="Basic and acidic residues" evidence="12">
    <location>
        <begin position="137"/>
        <end position="159"/>
    </location>
</feature>
<feature type="region of interest" description="Disordered" evidence="12">
    <location>
        <begin position="423"/>
        <end position="497"/>
    </location>
</feature>
<dbReference type="GO" id="GO:0008154">
    <property type="term" value="P:actin polymerization or depolymerization"/>
    <property type="evidence" value="ECO:0007669"/>
    <property type="project" value="TreeGrafter"/>
</dbReference>
<keyword evidence="10" id="KW-0966">Cell projection</keyword>
<dbReference type="GO" id="GO:0007411">
    <property type="term" value="P:axon guidance"/>
    <property type="evidence" value="ECO:0007669"/>
    <property type="project" value="TreeGrafter"/>
</dbReference>
<dbReference type="GO" id="GO:0005925">
    <property type="term" value="C:focal adhesion"/>
    <property type="evidence" value="ECO:0007669"/>
    <property type="project" value="UniProtKB-ARBA"/>
</dbReference>
<evidence type="ECO:0000256" key="9">
    <source>
        <dbReference type="ARBA" id="ARBA00023212"/>
    </source>
</evidence>
<proteinExistence type="inferred from homology"/>
<dbReference type="PANTHER" id="PTHR11202:SF1">
    <property type="entry name" value="PROTEIN ENABLED HOMOLOG"/>
    <property type="match status" value="1"/>
</dbReference>
<evidence type="ECO:0000313" key="15">
    <source>
        <dbReference type="Proteomes" id="UP000694680"/>
    </source>
</evidence>
<feature type="region of interest" description="Disordered" evidence="12">
    <location>
        <begin position="117"/>
        <end position="159"/>
    </location>
</feature>
<reference evidence="14" key="3">
    <citation type="submission" date="2025-09" db="UniProtKB">
        <authorList>
            <consortium name="Ensembl"/>
        </authorList>
    </citation>
    <scope>IDENTIFICATION</scope>
</reference>
<keyword evidence="8" id="KW-0009">Actin-binding</keyword>
<keyword evidence="15" id="KW-1185">Reference proteome</keyword>
<keyword evidence="6" id="KW-0597">Phosphoprotein</keyword>
<dbReference type="GO" id="GO:0005856">
    <property type="term" value="C:cytoskeleton"/>
    <property type="evidence" value="ECO:0007669"/>
    <property type="project" value="UniProtKB-SubCell"/>
</dbReference>
<dbReference type="InterPro" id="IPR011993">
    <property type="entry name" value="PH-like_dom_sf"/>
</dbReference>
<dbReference type="GO" id="GO:0017124">
    <property type="term" value="F:SH3 domain binding"/>
    <property type="evidence" value="ECO:0007669"/>
    <property type="project" value="UniProtKB-KW"/>
</dbReference>
<dbReference type="FunFam" id="2.30.29.30:FF:000047">
    <property type="entry name" value="vasodilator-stimulated phosphoprotein isoform X2"/>
    <property type="match status" value="1"/>
</dbReference>
<dbReference type="GO" id="GO:0005829">
    <property type="term" value="C:cytosol"/>
    <property type="evidence" value="ECO:0007669"/>
    <property type="project" value="UniProtKB-ARBA"/>
</dbReference>
<feature type="compositionally biased region" description="Polar residues" evidence="12">
    <location>
        <begin position="445"/>
        <end position="455"/>
    </location>
</feature>
<dbReference type="GO" id="GO:0005522">
    <property type="term" value="F:profilin binding"/>
    <property type="evidence" value="ECO:0007669"/>
    <property type="project" value="TreeGrafter"/>
</dbReference>
<evidence type="ECO:0000256" key="11">
    <source>
        <dbReference type="SAM" id="Coils"/>
    </source>
</evidence>
<dbReference type="GO" id="GO:0070358">
    <property type="term" value="P:actin polymerization-dependent cell motility"/>
    <property type="evidence" value="ECO:0007669"/>
    <property type="project" value="TreeGrafter"/>
</dbReference>